<dbReference type="FunFam" id="1.25.40.470:FF:000001">
    <property type="entry name" value="Coatomer subunit beta"/>
    <property type="match status" value="1"/>
</dbReference>
<dbReference type="PROSITE" id="PS00678">
    <property type="entry name" value="WD_REPEATS_1"/>
    <property type="match status" value="1"/>
</dbReference>
<evidence type="ECO:0000259" key="16">
    <source>
        <dbReference type="Pfam" id="PF23953"/>
    </source>
</evidence>
<dbReference type="GO" id="GO:0006891">
    <property type="term" value="P:intra-Golgi vesicle-mediated transport"/>
    <property type="evidence" value="ECO:0007669"/>
    <property type="project" value="TreeGrafter"/>
</dbReference>
<dbReference type="GO" id="GO:0006888">
    <property type="term" value="P:endoplasmic reticulum to Golgi vesicle-mediated transport"/>
    <property type="evidence" value="ECO:0007669"/>
    <property type="project" value="TreeGrafter"/>
</dbReference>
<evidence type="ECO:0000256" key="3">
    <source>
        <dbReference type="ARBA" id="ARBA00022448"/>
    </source>
</evidence>
<feature type="repeat" description="WD" evidence="14">
    <location>
        <begin position="222"/>
        <end position="253"/>
    </location>
</feature>
<dbReference type="OMA" id="CTEVNAK"/>
<keyword evidence="5 14" id="KW-0853">WD repeat</keyword>
<dbReference type="RefSeq" id="XP_055863826.1">
    <property type="nucleotide sequence ID" value="XM_056007851.1"/>
</dbReference>
<dbReference type="PROSITE" id="PS50082">
    <property type="entry name" value="WD_REPEATS_2"/>
    <property type="match status" value="5"/>
</dbReference>
<comment type="function">
    <text evidence="12 13">The coatomer is a cytosolic protein complex that binds to dilysine motifs and reversibly associates with Golgi non-clathrin-coated vesicles, which further mediate biosynthetic protein transport from the ER, via the Golgi up to the trans Golgi network. Coatomer complex is required for budding from Golgi membranes, and is essential for the retrograde Golgi-to-ER transport of dilysine-tagged proteins.</text>
</comment>
<evidence type="ECO:0000256" key="12">
    <source>
        <dbReference type="ARBA" id="ARBA00025536"/>
    </source>
</evidence>
<keyword evidence="6" id="KW-0677">Repeat</keyword>
<dbReference type="InterPro" id="IPR011044">
    <property type="entry name" value="Quino_amine_DH_bsu"/>
</dbReference>
<dbReference type="GeneID" id="106065885"/>
<dbReference type="CDD" id="cd22947">
    <property type="entry name" value="Coatomer_WDAD_beta-like"/>
    <property type="match status" value="1"/>
</dbReference>
<dbReference type="RefSeq" id="XP_055863825.1">
    <property type="nucleotide sequence ID" value="XM_056007850.1"/>
</dbReference>
<evidence type="ECO:0000259" key="15">
    <source>
        <dbReference type="Pfam" id="PF04053"/>
    </source>
</evidence>
<dbReference type="CDD" id="cd00200">
    <property type="entry name" value="WD40"/>
    <property type="match status" value="1"/>
</dbReference>
<evidence type="ECO:0000256" key="4">
    <source>
        <dbReference type="ARBA" id="ARBA00022490"/>
    </source>
</evidence>
<name>A0A9W2YLY2_BIOGL</name>
<dbReference type="PANTHER" id="PTHR19876:SF2">
    <property type="entry name" value="COATOMER SUBUNIT BETA"/>
    <property type="match status" value="1"/>
</dbReference>
<evidence type="ECO:0000313" key="19">
    <source>
        <dbReference type="RefSeq" id="XP_055863826.1"/>
    </source>
</evidence>
<reference evidence="18 19" key="1">
    <citation type="submission" date="2025-04" db="UniProtKB">
        <authorList>
            <consortium name="RefSeq"/>
        </authorList>
    </citation>
    <scope>IDENTIFICATION</scope>
</reference>
<dbReference type="Proteomes" id="UP001165740">
    <property type="component" value="Chromosome 13"/>
</dbReference>
<evidence type="ECO:0000256" key="10">
    <source>
        <dbReference type="ARBA" id="ARBA00023136"/>
    </source>
</evidence>
<keyword evidence="7 13" id="KW-0931">ER-Golgi transport</keyword>
<dbReference type="Pfam" id="PF04053">
    <property type="entry name" value="B-prop_COPA_B_2nd"/>
    <property type="match status" value="1"/>
</dbReference>
<comment type="similarity">
    <text evidence="2 13">Belongs to the WD repeat COPB2 family.</text>
</comment>
<keyword evidence="17" id="KW-1185">Reference proteome</keyword>
<feature type="repeat" description="WD" evidence="14">
    <location>
        <begin position="9"/>
        <end position="50"/>
    </location>
</feature>
<dbReference type="InterPro" id="IPR006692">
    <property type="entry name" value="Beta-prop_COPA/B_2nd"/>
</dbReference>
<organism evidence="17 19">
    <name type="scientific">Biomphalaria glabrata</name>
    <name type="common">Bloodfluke planorb</name>
    <name type="synonym">Freshwater snail</name>
    <dbReference type="NCBI Taxonomy" id="6526"/>
    <lineage>
        <taxon>Eukaryota</taxon>
        <taxon>Metazoa</taxon>
        <taxon>Spiralia</taxon>
        <taxon>Lophotrochozoa</taxon>
        <taxon>Mollusca</taxon>
        <taxon>Gastropoda</taxon>
        <taxon>Heterobranchia</taxon>
        <taxon>Euthyneura</taxon>
        <taxon>Panpulmonata</taxon>
        <taxon>Hygrophila</taxon>
        <taxon>Lymnaeoidea</taxon>
        <taxon>Planorbidae</taxon>
        <taxon>Biomphalaria</taxon>
    </lineage>
</organism>
<dbReference type="FunFam" id="2.130.10.10:FF:000016">
    <property type="entry name" value="Coatomer alpha subunit, putative"/>
    <property type="match status" value="1"/>
</dbReference>
<evidence type="ECO:0000256" key="9">
    <source>
        <dbReference type="ARBA" id="ARBA00023034"/>
    </source>
</evidence>
<gene>
    <name evidence="18 19" type="primary">LOC106065885</name>
</gene>
<dbReference type="Gene3D" id="1.25.40.470">
    <property type="match status" value="1"/>
</dbReference>
<dbReference type="OrthoDB" id="2150324at2759"/>
<dbReference type="AlphaFoldDB" id="A0A9W2YLY2"/>
<dbReference type="Pfam" id="PF23953">
    <property type="entry name" value="TPR_COPA_B"/>
    <property type="match status" value="1"/>
</dbReference>
<keyword evidence="8 13" id="KW-0653">Protein transport</keyword>
<dbReference type="GO" id="GO:0006890">
    <property type="term" value="P:retrograde vesicle-mediated transport, Golgi to endoplasmic reticulum"/>
    <property type="evidence" value="ECO:0007669"/>
    <property type="project" value="TreeGrafter"/>
</dbReference>
<evidence type="ECO:0000256" key="11">
    <source>
        <dbReference type="ARBA" id="ARBA00023329"/>
    </source>
</evidence>
<evidence type="ECO:0000256" key="6">
    <source>
        <dbReference type="ARBA" id="ARBA00022737"/>
    </source>
</evidence>
<dbReference type="GO" id="GO:0030126">
    <property type="term" value="C:COPI vesicle coat"/>
    <property type="evidence" value="ECO:0007669"/>
    <property type="project" value="TreeGrafter"/>
</dbReference>
<evidence type="ECO:0000256" key="2">
    <source>
        <dbReference type="ARBA" id="ARBA00010844"/>
    </source>
</evidence>
<dbReference type="SMART" id="SM00320">
    <property type="entry name" value="WD40"/>
    <property type="match status" value="6"/>
</dbReference>
<dbReference type="SUPFAM" id="SSF50969">
    <property type="entry name" value="YVTN repeat-like/Quinoprotein amine dehydrogenase"/>
    <property type="match status" value="1"/>
</dbReference>
<dbReference type="InterPro" id="IPR015943">
    <property type="entry name" value="WD40/YVTN_repeat-like_dom_sf"/>
</dbReference>
<dbReference type="InterPro" id="IPR016453">
    <property type="entry name" value="COPB2"/>
</dbReference>
<evidence type="ECO:0000256" key="14">
    <source>
        <dbReference type="PROSITE-ProRule" id="PRU00221"/>
    </source>
</evidence>
<feature type="domain" description="COPA/B TPR" evidence="16">
    <location>
        <begin position="590"/>
        <end position="770"/>
    </location>
</feature>
<feature type="repeat" description="WD" evidence="14">
    <location>
        <begin position="178"/>
        <end position="221"/>
    </location>
</feature>
<dbReference type="Gene3D" id="2.130.10.10">
    <property type="entry name" value="YVTN repeat-like/Quinoprotein amine dehydrogenase"/>
    <property type="match status" value="1"/>
</dbReference>
<keyword evidence="11 13" id="KW-0968">Cytoplasmic vesicle</keyword>
<keyword evidence="9 13" id="KW-0333">Golgi apparatus</keyword>
<dbReference type="InterPro" id="IPR036322">
    <property type="entry name" value="WD40_repeat_dom_sf"/>
</dbReference>
<sequence>MKLQIKRTLTSRSERVKCVDLHPSEPWMLTSLYNGHVYIWNLETKKVIKTLEVSNLPVRVVKFVSRKNWIVTGSDDRLIKVYNYNTLEHVNQFYAHLDFIRTIAVHPTHPFILTSGDDGVIRLWNWEKKWSSSREYTGHTYVVMQVIVNPKDNNQFASASLDKTVKVWQIGLRAPNFSLKHDRAVNCVEYHPGNDKPYLVTGEEGGAVRIWDYQTKSCVQILQGHTKDVNTVVFHLSLPLILSGGDDGQLCLWHSGTYRLEKVMNYGLERVWMITCQKASSIITAAFDEGCMALRIGSEEPPISMDLSGKILWAKHAEIQQANVKVANEQEIKDGERLLLAIKDMGTCDIYPLTISHSPNGRFAVVCGEGEYIIYTALTLRSKSYGSATEFVWATDSSMYAISNGNTVTIYKNFKEFKTLKPALGVEGLYGGHLLGVRSTNSLTFYTWETVCVVRHIELEPKHVFWNESNTLVCLSAVQSFHILQYNPESLEPSSTTPDGMSEDGNENSFEVLHEIAETVTHGLWIGDCFVYTNNLNRLRYYVGGEVTTVAYLDRPMYLLGYISKENRVYLGDKELNIVSYRLWTSVLEYQTAVVRKDFDSADKVLPSVPLDQRNTIAQFLESQGFKKQALAVSNDLDHKFDLSIQLGDLQVAYSLAKQCDTTDKWKELADVAMKKSDLALAQECLQKAQDWEGLLLIASSTGNRELMMNVSTLASLNAKTNVEFLANYLLGRCEDCLEILIQSGRLPEAAFFAHTYLPSEISRVVVLWQEKASTINKRLAKSIAEPKSYENLFPNYQVLLKTQEFLKAERSRIKPACSYSQTLDTLSCNPVEEMMKAECSGAFVSSQLLNAASEVDEDVEGFVTIQSLSPGDESPFDDLENDKDILIPSHVQKLSTALLNELTPESSTSAAQLAGGTASEEVPAHQINFDTNELWDQELEIDLENLNIDDFDIADLNLDGDEFLLDDDDDA</sequence>
<evidence type="ECO:0000256" key="7">
    <source>
        <dbReference type="ARBA" id="ARBA00022892"/>
    </source>
</evidence>
<dbReference type="InterPro" id="IPR050844">
    <property type="entry name" value="Coatomer_complex_subunit"/>
</dbReference>
<evidence type="ECO:0000256" key="8">
    <source>
        <dbReference type="ARBA" id="ARBA00022927"/>
    </source>
</evidence>
<feature type="domain" description="COPA/B second beta-propeller" evidence="15">
    <location>
        <begin position="317"/>
        <end position="573"/>
    </location>
</feature>
<dbReference type="InterPro" id="IPR019775">
    <property type="entry name" value="WD40_repeat_CS"/>
</dbReference>
<dbReference type="PANTHER" id="PTHR19876">
    <property type="entry name" value="COATOMER"/>
    <property type="match status" value="1"/>
</dbReference>
<dbReference type="GO" id="GO:0000139">
    <property type="term" value="C:Golgi membrane"/>
    <property type="evidence" value="ECO:0007669"/>
    <property type="project" value="UniProtKB-SubCell"/>
</dbReference>
<evidence type="ECO:0000256" key="13">
    <source>
        <dbReference type="PIRNR" id="PIRNR005567"/>
    </source>
</evidence>
<dbReference type="PIRSF" id="PIRSF005567">
    <property type="entry name" value="Coatomer_beta'_subunit"/>
    <property type="match status" value="1"/>
</dbReference>
<dbReference type="InterPro" id="IPR001680">
    <property type="entry name" value="WD40_rpt"/>
</dbReference>
<keyword evidence="10 13" id="KW-0472">Membrane</keyword>
<keyword evidence="3 13" id="KW-0813">Transport</keyword>
<evidence type="ECO:0000313" key="17">
    <source>
        <dbReference type="Proteomes" id="UP001165740"/>
    </source>
</evidence>
<dbReference type="GO" id="GO:0006886">
    <property type="term" value="P:intracellular protein transport"/>
    <property type="evidence" value="ECO:0007669"/>
    <property type="project" value="UniProtKB-UniRule"/>
</dbReference>
<proteinExistence type="inferred from homology"/>
<dbReference type="GO" id="GO:0005198">
    <property type="term" value="F:structural molecule activity"/>
    <property type="evidence" value="ECO:0007669"/>
    <property type="project" value="UniProtKB-UniRule"/>
</dbReference>
<feature type="repeat" description="WD" evidence="14">
    <location>
        <begin position="136"/>
        <end position="170"/>
    </location>
</feature>
<dbReference type="PROSITE" id="PS50294">
    <property type="entry name" value="WD_REPEATS_REGION"/>
    <property type="match status" value="3"/>
</dbReference>
<comment type="subunit">
    <text evidence="13">Oligomeric complex that consists of at least the alpha, beta, beta', gamma, delta, epsilon and zeta subunits.</text>
</comment>
<comment type="subcellular location">
    <subcellularLocation>
        <location evidence="1 13">Cytoplasmic vesicle</location>
        <location evidence="1 13">COPI-coated vesicle membrane</location>
        <topology evidence="1 13">Peripheral membrane protein</topology>
        <orientation evidence="1 13">Cytoplasmic side</orientation>
    </subcellularLocation>
    <subcellularLocation>
        <location evidence="13">Golgi apparatus membrane</location>
        <topology evidence="13">Peripheral membrane protein</topology>
        <orientation evidence="13">Cytoplasmic side</orientation>
    </subcellularLocation>
    <text evidence="13">The coatomer is cytoplasmic or polymerized on the cytoplasmic side of the Golgi, as well as on the vesicles/buds originating from it.</text>
</comment>
<keyword evidence="4 13" id="KW-0963">Cytoplasm</keyword>
<evidence type="ECO:0000256" key="1">
    <source>
        <dbReference type="ARBA" id="ARBA00004347"/>
    </source>
</evidence>
<dbReference type="InterPro" id="IPR056176">
    <property type="entry name" value="TPR_COPA_B"/>
</dbReference>
<dbReference type="Pfam" id="PF00400">
    <property type="entry name" value="WD40"/>
    <property type="match status" value="6"/>
</dbReference>
<dbReference type="SUPFAM" id="SSF50978">
    <property type="entry name" value="WD40 repeat-like"/>
    <property type="match status" value="1"/>
</dbReference>
<protein>
    <recommendedName>
        <fullName evidence="13">Coatomer subunit beta'</fullName>
    </recommendedName>
</protein>
<evidence type="ECO:0000313" key="18">
    <source>
        <dbReference type="RefSeq" id="XP_055863825.1"/>
    </source>
</evidence>
<feature type="repeat" description="WD" evidence="14">
    <location>
        <begin position="93"/>
        <end position="125"/>
    </location>
</feature>
<evidence type="ECO:0000256" key="5">
    <source>
        <dbReference type="ARBA" id="ARBA00022574"/>
    </source>
</evidence>
<accession>A0A9W2YLY2</accession>